<proteinExistence type="predicted"/>
<comment type="caution">
    <text evidence="1">The sequence shown here is derived from an EMBL/GenBank/DDBJ whole genome shotgun (WGS) entry which is preliminary data.</text>
</comment>
<accession>A0A0C1E980</accession>
<dbReference type="AlphaFoldDB" id="A0A0C1E980"/>
<evidence type="ECO:0000313" key="2">
    <source>
        <dbReference type="Proteomes" id="UP000031307"/>
    </source>
</evidence>
<sequence>MKKSISFHHCREDFAEKKYINFLFFHLGIAQKIDFSIRSHL</sequence>
<reference evidence="1 2" key="1">
    <citation type="journal article" date="2014" name="Mol. Biol. Evol.">
        <title>Massive expansion of Ubiquitination-related gene families within the Chlamydiae.</title>
        <authorList>
            <person name="Domman D."/>
            <person name="Collingro A."/>
            <person name="Lagkouvardos I."/>
            <person name="Gehre L."/>
            <person name="Weinmaier T."/>
            <person name="Rattei T."/>
            <person name="Subtil A."/>
            <person name="Horn M."/>
        </authorList>
    </citation>
    <scope>NUCLEOTIDE SEQUENCE [LARGE SCALE GENOMIC DNA]</scope>
    <source>
        <strain evidence="1 2">OEW1</strain>
    </source>
</reference>
<dbReference type="PATRIC" id="fig|83552.4.peg.1087"/>
<organism evidence="1 2">
    <name type="scientific">Parachlamydia acanthamoebae</name>
    <dbReference type="NCBI Taxonomy" id="83552"/>
    <lineage>
        <taxon>Bacteria</taxon>
        <taxon>Pseudomonadati</taxon>
        <taxon>Chlamydiota</taxon>
        <taxon>Chlamydiia</taxon>
        <taxon>Parachlamydiales</taxon>
        <taxon>Parachlamydiaceae</taxon>
        <taxon>Parachlamydia</taxon>
    </lineage>
</organism>
<dbReference type="Proteomes" id="UP000031307">
    <property type="component" value="Unassembled WGS sequence"/>
</dbReference>
<dbReference type="EMBL" id="JSAM01000064">
    <property type="protein sequence ID" value="KIA77742.1"/>
    <property type="molecule type" value="Genomic_DNA"/>
</dbReference>
<protein>
    <submittedName>
        <fullName evidence="1">Uncharacterized protein</fullName>
    </submittedName>
</protein>
<evidence type="ECO:0000313" key="1">
    <source>
        <dbReference type="EMBL" id="KIA77742.1"/>
    </source>
</evidence>
<name>A0A0C1E980_9BACT</name>
<gene>
    <name evidence="1" type="ORF">DB43_FU00180</name>
</gene>